<protein>
    <submittedName>
        <fullName evidence="2">MaoC family dehydratase N-terminal domain-containing protein</fullName>
    </submittedName>
</protein>
<dbReference type="Proteomes" id="UP001320898">
    <property type="component" value="Unassembled WGS sequence"/>
</dbReference>
<accession>A0AAW5R5E4</accession>
<evidence type="ECO:0000313" key="3">
    <source>
        <dbReference type="Proteomes" id="UP001320898"/>
    </source>
</evidence>
<sequence>MPLDVDHLRRWIGNGEEARDQITPQLVKGYRAMLDEDPGEPAPGEEAPLAIHWCLAPPVAPMSALGRDGHPARGGFLPPVPLPRRMWAGGEIEWLGDLRVGDRVTRRSTIEDVTAKRGRTGDLCFVAVRHHYETERGAAVSERHDVVYREEGAGAAAPRYAEEAAELERVIDPTPTLLFRYSALTYNGHRIHYDRPYATGVEGYPGLVVHGPLQSTYLQYLARDMNAGERPRVMRYRGVGTLFDGAPFRVCGRRLPDGTAALWTCAEDGRLAMTATAIW</sequence>
<evidence type="ECO:0000259" key="1">
    <source>
        <dbReference type="Pfam" id="PF13452"/>
    </source>
</evidence>
<dbReference type="GO" id="GO:0019171">
    <property type="term" value="F:(3R)-hydroxyacyl-[acyl-carrier-protein] dehydratase activity"/>
    <property type="evidence" value="ECO:0007669"/>
    <property type="project" value="TreeGrafter"/>
</dbReference>
<reference evidence="2 3" key="1">
    <citation type="submission" date="2022-04" db="EMBL/GenBank/DDBJ databases">
        <authorList>
            <person name="Ye Y.-Q."/>
            <person name="Du Z.-J."/>
        </authorList>
    </citation>
    <scope>NUCLEOTIDE SEQUENCE [LARGE SCALE GENOMIC DNA]</scope>
    <source>
        <strain evidence="2 3">A6E488</strain>
    </source>
</reference>
<keyword evidence="3" id="KW-1185">Reference proteome</keyword>
<feature type="domain" description="FAS1-like dehydratase" evidence="1">
    <location>
        <begin position="19"/>
        <end position="142"/>
    </location>
</feature>
<gene>
    <name evidence="2" type="ORF">MUB46_18440</name>
</gene>
<proteinExistence type="predicted"/>
<dbReference type="PANTHER" id="PTHR28152:SF1">
    <property type="entry name" value="HYDROXYACYL-THIOESTER DEHYDRATASE TYPE 2, MITOCHONDRIAL"/>
    <property type="match status" value="1"/>
</dbReference>
<dbReference type="InterPro" id="IPR052741">
    <property type="entry name" value="Mitochondrial_HTD2"/>
</dbReference>
<dbReference type="AlphaFoldDB" id="A0AAW5R5E4"/>
<name>A0AAW5R5E4_9HYPH</name>
<comment type="caution">
    <text evidence="2">The sequence shown here is derived from an EMBL/GenBank/DDBJ whole genome shotgun (WGS) entry which is preliminary data.</text>
</comment>
<dbReference type="InterPro" id="IPR039569">
    <property type="entry name" value="FAS1-like_DH_region"/>
</dbReference>
<dbReference type="SUPFAM" id="SSF54637">
    <property type="entry name" value="Thioesterase/thiol ester dehydrase-isomerase"/>
    <property type="match status" value="2"/>
</dbReference>
<dbReference type="Pfam" id="PF13452">
    <property type="entry name" value="FAS1_DH_region"/>
    <property type="match status" value="1"/>
</dbReference>
<dbReference type="InterPro" id="IPR029069">
    <property type="entry name" value="HotDog_dom_sf"/>
</dbReference>
<dbReference type="RefSeq" id="WP_261617431.1">
    <property type="nucleotide sequence ID" value="NZ_JALIDZ010000009.1"/>
</dbReference>
<evidence type="ECO:0000313" key="2">
    <source>
        <dbReference type="EMBL" id="MCT8973849.1"/>
    </source>
</evidence>
<dbReference type="Gene3D" id="3.10.129.10">
    <property type="entry name" value="Hotdog Thioesterase"/>
    <property type="match status" value="2"/>
</dbReference>
<organism evidence="2 3">
    <name type="scientific">Microbaculum marinisediminis</name>
    <dbReference type="NCBI Taxonomy" id="2931392"/>
    <lineage>
        <taxon>Bacteria</taxon>
        <taxon>Pseudomonadati</taxon>
        <taxon>Pseudomonadota</taxon>
        <taxon>Alphaproteobacteria</taxon>
        <taxon>Hyphomicrobiales</taxon>
        <taxon>Tepidamorphaceae</taxon>
        <taxon>Microbaculum</taxon>
    </lineage>
</organism>
<dbReference type="EMBL" id="JALIDZ010000009">
    <property type="protein sequence ID" value="MCT8973849.1"/>
    <property type="molecule type" value="Genomic_DNA"/>
</dbReference>
<dbReference type="PANTHER" id="PTHR28152">
    <property type="entry name" value="HYDROXYACYL-THIOESTER DEHYDRATASE TYPE 2, MITOCHONDRIAL"/>
    <property type="match status" value="1"/>
</dbReference>